<gene>
    <name evidence="1" type="ORF">SAMN05216409_11848</name>
</gene>
<evidence type="ECO:0000313" key="2">
    <source>
        <dbReference type="Proteomes" id="UP000183210"/>
    </source>
</evidence>
<sequence>MSDATHDDEVLQALSAAYTENATETAKRCLEQIVAHFPISVVREAFKRLEAELGCGC</sequence>
<evidence type="ECO:0000313" key="1">
    <source>
        <dbReference type="EMBL" id="SER36351.1"/>
    </source>
</evidence>
<dbReference type="AlphaFoldDB" id="A0A9X8MH37"/>
<dbReference type="RefSeq" id="WP_159435123.1">
    <property type="nucleotide sequence ID" value="NZ_FOEV01000018.1"/>
</dbReference>
<protein>
    <submittedName>
        <fullName evidence="1">Uncharacterized protein</fullName>
    </submittedName>
</protein>
<reference evidence="1 2" key="1">
    <citation type="submission" date="2016-10" db="EMBL/GenBank/DDBJ databases">
        <authorList>
            <person name="Varghese N."/>
            <person name="Submissions S."/>
        </authorList>
    </citation>
    <scope>NUCLEOTIDE SEQUENCE [LARGE SCALE GENOMIC DNA]</scope>
    <source>
        <strain evidence="1 2">LMG 21974</strain>
    </source>
</reference>
<dbReference type="Proteomes" id="UP000183210">
    <property type="component" value="Unassembled WGS sequence"/>
</dbReference>
<dbReference type="EMBL" id="FOEV01000018">
    <property type="protein sequence ID" value="SER36351.1"/>
    <property type="molecule type" value="Genomic_DNA"/>
</dbReference>
<accession>A0A9X8MH37</accession>
<comment type="caution">
    <text evidence="1">The sequence shown here is derived from an EMBL/GenBank/DDBJ whole genome shotgun (WGS) entry which is preliminary data.</text>
</comment>
<name>A0A9X8MH37_9PSED</name>
<dbReference type="GeneID" id="300269988"/>
<proteinExistence type="predicted"/>
<organism evidence="1 2">
    <name type="scientific">Pseudomonas lutea</name>
    <dbReference type="NCBI Taxonomy" id="243924"/>
    <lineage>
        <taxon>Bacteria</taxon>
        <taxon>Pseudomonadati</taxon>
        <taxon>Pseudomonadota</taxon>
        <taxon>Gammaproteobacteria</taxon>
        <taxon>Pseudomonadales</taxon>
        <taxon>Pseudomonadaceae</taxon>
        <taxon>Pseudomonas</taxon>
    </lineage>
</organism>